<proteinExistence type="predicted"/>
<dbReference type="Proteomes" id="UP001419268">
    <property type="component" value="Unassembled WGS sequence"/>
</dbReference>
<accession>A0AAP0P9G3</accession>
<comment type="caution">
    <text evidence="1">The sequence shown here is derived from an EMBL/GenBank/DDBJ whole genome shotgun (WGS) entry which is preliminary data.</text>
</comment>
<sequence>MAIFQFVTKSATGLRGKGDLETVACKAWYFGLGLKIPCWLLVTIVGLGRGILRVGATDWACGEWAWLIIGKGGSAGPGETGSGSGWAGV</sequence>
<name>A0AAP0P9G3_9MAGN</name>
<evidence type="ECO:0000313" key="2">
    <source>
        <dbReference type="Proteomes" id="UP001419268"/>
    </source>
</evidence>
<protein>
    <submittedName>
        <fullName evidence="1">Uncharacterized protein</fullName>
    </submittedName>
</protein>
<dbReference type="EMBL" id="JBBNAG010000005">
    <property type="protein sequence ID" value="KAK9132835.1"/>
    <property type="molecule type" value="Genomic_DNA"/>
</dbReference>
<keyword evidence="2" id="KW-1185">Reference proteome</keyword>
<organism evidence="1 2">
    <name type="scientific">Stephania cephalantha</name>
    <dbReference type="NCBI Taxonomy" id="152367"/>
    <lineage>
        <taxon>Eukaryota</taxon>
        <taxon>Viridiplantae</taxon>
        <taxon>Streptophyta</taxon>
        <taxon>Embryophyta</taxon>
        <taxon>Tracheophyta</taxon>
        <taxon>Spermatophyta</taxon>
        <taxon>Magnoliopsida</taxon>
        <taxon>Ranunculales</taxon>
        <taxon>Menispermaceae</taxon>
        <taxon>Menispermoideae</taxon>
        <taxon>Cissampelideae</taxon>
        <taxon>Stephania</taxon>
    </lineage>
</organism>
<gene>
    <name evidence="1" type="ORF">Scep_012363</name>
</gene>
<evidence type="ECO:0000313" key="1">
    <source>
        <dbReference type="EMBL" id="KAK9132835.1"/>
    </source>
</evidence>
<reference evidence="1 2" key="1">
    <citation type="submission" date="2024-01" db="EMBL/GenBank/DDBJ databases">
        <title>Genome assemblies of Stephania.</title>
        <authorList>
            <person name="Yang L."/>
        </authorList>
    </citation>
    <scope>NUCLEOTIDE SEQUENCE [LARGE SCALE GENOMIC DNA]</scope>
    <source>
        <strain evidence="1">JXDWG</strain>
        <tissue evidence="1">Leaf</tissue>
    </source>
</reference>
<dbReference type="AlphaFoldDB" id="A0AAP0P9G3"/>